<dbReference type="Gramene" id="OB10G12150.1">
    <property type="protein sequence ID" value="OB10G12150.1"/>
    <property type="gene ID" value="OB10G12150"/>
</dbReference>
<evidence type="ECO:0000313" key="2">
    <source>
        <dbReference type="EnsemblPlants" id="OB10G12150.1"/>
    </source>
</evidence>
<proteinExistence type="predicted"/>
<dbReference type="EnsemblPlants" id="OB10G12150.1">
    <property type="protein sequence ID" value="OB10G12150.1"/>
    <property type="gene ID" value="OB10G12150"/>
</dbReference>
<reference evidence="2" key="2">
    <citation type="submission" date="2013-04" db="UniProtKB">
        <authorList>
            <consortium name="EnsemblPlants"/>
        </authorList>
    </citation>
    <scope>IDENTIFICATION</scope>
</reference>
<protein>
    <submittedName>
        <fullName evidence="2">Uncharacterized protein</fullName>
    </submittedName>
</protein>
<sequence length="74" mass="7838">MGQGDMKKPGINTSQSQTAEEAKRNLSEVFNKPLSASHTRALAELLGVEFAPPTPPSLEDGDAHQDLHLVVASA</sequence>
<accession>J3N117</accession>
<feature type="region of interest" description="Disordered" evidence="1">
    <location>
        <begin position="1"/>
        <end position="26"/>
    </location>
</feature>
<dbReference type="Proteomes" id="UP000006038">
    <property type="component" value="Chromosome 10"/>
</dbReference>
<evidence type="ECO:0000313" key="3">
    <source>
        <dbReference type="Proteomes" id="UP000006038"/>
    </source>
</evidence>
<keyword evidence="3" id="KW-1185">Reference proteome</keyword>
<reference evidence="2" key="1">
    <citation type="journal article" date="2013" name="Nat. Commun.">
        <title>Whole-genome sequencing of Oryza brachyantha reveals mechanisms underlying Oryza genome evolution.</title>
        <authorList>
            <person name="Chen J."/>
            <person name="Huang Q."/>
            <person name="Gao D."/>
            <person name="Wang J."/>
            <person name="Lang Y."/>
            <person name="Liu T."/>
            <person name="Li B."/>
            <person name="Bai Z."/>
            <person name="Luis Goicoechea J."/>
            <person name="Liang C."/>
            <person name="Chen C."/>
            <person name="Zhang W."/>
            <person name="Sun S."/>
            <person name="Liao Y."/>
            <person name="Zhang X."/>
            <person name="Yang L."/>
            <person name="Song C."/>
            <person name="Wang M."/>
            <person name="Shi J."/>
            <person name="Liu G."/>
            <person name="Liu J."/>
            <person name="Zhou H."/>
            <person name="Zhou W."/>
            <person name="Yu Q."/>
            <person name="An N."/>
            <person name="Chen Y."/>
            <person name="Cai Q."/>
            <person name="Wang B."/>
            <person name="Liu B."/>
            <person name="Min J."/>
            <person name="Huang Y."/>
            <person name="Wu H."/>
            <person name="Li Z."/>
            <person name="Zhang Y."/>
            <person name="Yin Y."/>
            <person name="Song W."/>
            <person name="Jiang J."/>
            <person name="Jackson S.A."/>
            <person name="Wing R.A."/>
            <person name="Wang J."/>
            <person name="Chen M."/>
        </authorList>
    </citation>
    <scope>NUCLEOTIDE SEQUENCE [LARGE SCALE GENOMIC DNA]</scope>
    <source>
        <strain evidence="2">cv. IRGC 101232</strain>
    </source>
</reference>
<dbReference type="HOGENOM" id="CLU_2691723_0_0_1"/>
<name>J3N117_ORYBR</name>
<dbReference type="AlphaFoldDB" id="J3N117"/>
<evidence type="ECO:0000256" key="1">
    <source>
        <dbReference type="SAM" id="MobiDB-lite"/>
    </source>
</evidence>
<organism evidence="2">
    <name type="scientific">Oryza brachyantha</name>
    <name type="common">malo sina</name>
    <dbReference type="NCBI Taxonomy" id="4533"/>
    <lineage>
        <taxon>Eukaryota</taxon>
        <taxon>Viridiplantae</taxon>
        <taxon>Streptophyta</taxon>
        <taxon>Embryophyta</taxon>
        <taxon>Tracheophyta</taxon>
        <taxon>Spermatophyta</taxon>
        <taxon>Magnoliopsida</taxon>
        <taxon>Liliopsida</taxon>
        <taxon>Poales</taxon>
        <taxon>Poaceae</taxon>
        <taxon>BOP clade</taxon>
        <taxon>Oryzoideae</taxon>
        <taxon>Oryzeae</taxon>
        <taxon>Oryzinae</taxon>
        <taxon>Oryza</taxon>
    </lineage>
</organism>